<dbReference type="InterPro" id="IPR029510">
    <property type="entry name" value="Ald_DH_CS_GLU"/>
</dbReference>
<dbReference type="Pfam" id="PF00171">
    <property type="entry name" value="Aldedh"/>
    <property type="match status" value="1"/>
</dbReference>
<evidence type="ECO:0000256" key="2">
    <source>
        <dbReference type="ARBA" id="ARBA00023002"/>
    </source>
</evidence>
<dbReference type="Gene3D" id="3.40.309.10">
    <property type="entry name" value="Aldehyde Dehydrogenase, Chain A, domain 2"/>
    <property type="match status" value="1"/>
</dbReference>
<feature type="non-terminal residue" evidence="4">
    <location>
        <position position="1"/>
    </location>
</feature>
<evidence type="ECO:0000256" key="1">
    <source>
        <dbReference type="ARBA" id="ARBA00009986"/>
    </source>
</evidence>
<dbReference type="AlphaFoldDB" id="A0A382HLI1"/>
<reference evidence="4" key="1">
    <citation type="submission" date="2018-05" db="EMBL/GenBank/DDBJ databases">
        <authorList>
            <person name="Lanie J.A."/>
            <person name="Ng W.-L."/>
            <person name="Kazmierczak K.M."/>
            <person name="Andrzejewski T.M."/>
            <person name="Davidsen T.M."/>
            <person name="Wayne K.J."/>
            <person name="Tettelin H."/>
            <person name="Glass J.I."/>
            <person name="Rusch D."/>
            <person name="Podicherti R."/>
            <person name="Tsui H.-C.T."/>
            <person name="Winkler M.E."/>
        </authorList>
    </citation>
    <scope>NUCLEOTIDE SEQUENCE</scope>
</reference>
<dbReference type="GO" id="GO:0016620">
    <property type="term" value="F:oxidoreductase activity, acting on the aldehyde or oxo group of donors, NAD or NADP as acceptor"/>
    <property type="evidence" value="ECO:0007669"/>
    <property type="project" value="InterPro"/>
</dbReference>
<sequence>VLAASRAQPEWAAMTPVARGDLLREAALLMRERREQFAEIVSLETGKSRKDALGETGAAVEMGLFVAGEGRRFYGKTTTSAVLHRTALVVRQPLGVAGLIIAANTPVANVAWKAYPALLCGNTAVMKASEDTPATAWAVAKAFDEVGIPPGVFNVVQGFGTEAGAPLVEHPDVDLISFTGSCGVGRQIQATAGARLAKVCMELGGKNPLIICDDADLDRAVTAAALSAFSNAGQRCASGSRLIVFDAVYDRVRERLLEYTRGLTLGSGDEDDLGPVINERQLDTMVAAVDRARQGGATVLIGGGRMSDDEHRNGFYMMPTLLEGASATDEISQAELFGPIACLYRVADFEEALALANASPFGLTAAIHTANIDRGMTFLSRIKSGVASINGATYGSEPHMPFGGLRQSGTGWREAGTEALDVYSDWKTIYINADPAAV</sequence>
<keyword evidence="2" id="KW-0560">Oxidoreductase</keyword>
<evidence type="ECO:0000259" key="3">
    <source>
        <dbReference type="Pfam" id="PF00171"/>
    </source>
</evidence>
<dbReference type="SUPFAM" id="SSF53720">
    <property type="entry name" value="ALDH-like"/>
    <property type="match status" value="1"/>
</dbReference>
<accession>A0A382HLI1</accession>
<name>A0A382HLI1_9ZZZZ</name>
<dbReference type="PANTHER" id="PTHR11699">
    <property type="entry name" value="ALDEHYDE DEHYDROGENASE-RELATED"/>
    <property type="match status" value="1"/>
</dbReference>
<dbReference type="InterPro" id="IPR016161">
    <property type="entry name" value="Ald_DH/histidinol_DH"/>
</dbReference>
<protein>
    <recommendedName>
        <fullName evidence="3">Aldehyde dehydrogenase domain-containing protein</fullName>
    </recommendedName>
</protein>
<dbReference type="CDD" id="cd07078">
    <property type="entry name" value="ALDH"/>
    <property type="match status" value="1"/>
</dbReference>
<dbReference type="PROSITE" id="PS00687">
    <property type="entry name" value="ALDEHYDE_DEHYDR_GLU"/>
    <property type="match status" value="1"/>
</dbReference>
<proteinExistence type="inferred from homology"/>
<evidence type="ECO:0000313" key="4">
    <source>
        <dbReference type="EMBL" id="SVB87523.1"/>
    </source>
</evidence>
<dbReference type="Gene3D" id="3.40.605.10">
    <property type="entry name" value="Aldehyde Dehydrogenase, Chain A, domain 1"/>
    <property type="match status" value="1"/>
</dbReference>
<organism evidence="4">
    <name type="scientific">marine metagenome</name>
    <dbReference type="NCBI Taxonomy" id="408172"/>
    <lineage>
        <taxon>unclassified sequences</taxon>
        <taxon>metagenomes</taxon>
        <taxon>ecological metagenomes</taxon>
    </lineage>
</organism>
<dbReference type="EMBL" id="UINC01061688">
    <property type="protein sequence ID" value="SVB87523.1"/>
    <property type="molecule type" value="Genomic_DNA"/>
</dbReference>
<feature type="domain" description="Aldehyde dehydrogenase" evidence="3">
    <location>
        <begin position="3"/>
        <end position="429"/>
    </location>
</feature>
<dbReference type="InterPro" id="IPR015590">
    <property type="entry name" value="Aldehyde_DH_dom"/>
</dbReference>
<dbReference type="InterPro" id="IPR016163">
    <property type="entry name" value="Ald_DH_C"/>
</dbReference>
<dbReference type="InterPro" id="IPR016162">
    <property type="entry name" value="Ald_DH_N"/>
</dbReference>
<gene>
    <name evidence="4" type="ORF">METZ01_LOCUS240377</name>
</gene>
<dbReference type="FunFam" id="3.40.605.10:FF:000007">
    <property type="entry name" value="NAD/NADP-dependent betaine aldehyde dehydrogenase"/>
    <property type="match status" value="1"/>
</dbReference>
<comment type="similarity">
    <text evidence="1">Belongs to the aldehyde dehydrogenase family.</text>
</comment>